<evidence type="ECO:0000313" key="1">
    <source>
        <dbReference type="EnsemblPlants" id="EMT26350"/>
    </source>
</evidence>
<name>M8BMY7_AEGTA</name>
<dbReference type="EnsemblPlants" id="EMT26350">
    <property type="protein sequence ID" value="EMT26350"/>
    <property type="gene ID" value="F775_43987"/>
</dbReference>
<proteinExistence type="predicted"/>
<organism evidence="1">
    <name type="scientific">Aegilops tauschii</name>
    <name type="common">Tausch's goatgrass</name>
    <name type="synonym">Aegilops squarrosa</name>
    <dbReference type="NCBI Taxonomy" id="37682"/>
    <lineage>
        <taxon>Eukaryota</taxon>
        <taxon>Viridiplantae</taxon>
        <taxon>Streptophyta</taxon>
        <taxon>Embryophyta</taxon>
        <taxon>Tracheophyta</taxon>
        <taxon>Spermatophyta</taxon>
        <taxon>Magnoliopsida</taxon>
        <taxon>Liliopsida</taxon>
        <taxon>Poales</taxon>
        <taxon>Poaceae</taxon>
        <taxon>BOP clade</taxon>
        <taxon>Pooideae</taxon>
        <taxon>Triticodae</taxon>
        <taxon>Triticeae</taxon>
        <taxon>Triticinae</taxon>
        <taxon>Aegilops</taxon>
    </lineage>
</organism>
<accession>M8BMY7</accession>
<sequence length="97" mass="9974">MATAVKRTLKRVRTMTTAGTRGDCHAGTCGAVRSAVMEEVNDNQLPMEPVHYPAVATATEELSPMAAVSVDGQICAADGAVAAEGNDEPQASEQSIG</sequence>
<protein>
    <submittedName>
        <fullName evidence="1">Uncharacterized protein</fullName>
    </submittedName>
</protein>
<reference evidence="1" key="1">
    <citation type="submission" date="2015-06" db="UniProtKB">
        <authorList>
            <consortium name="EnsemblPlants"/>
        </authorList>
    </citation>
    <scope>IDENTIFICATION</scope>
</reference>
<dbReference type="AlphaFoldDB" id="M8BMY7"/>